<feature type="transmembrane region" description="Helical" evidence="6">
    <location>
        <begin position="195"/>
        <end position="217"/>
    </location>
</feature>
<keyword evidence="2" id="KW-1003">Cell membrane</keyword>
<comment type="subcellular location">
    <subcellularLocation>
        <location evidence="1">Cell membrane</location>
        <topology evidence="1">Multi-pass membrane protein</topology>
    </subcellularLocation>
</comment>
<feature type="transmembrane region" description="Helical" evidence="6">
    <location>
        <begin position="238"/>
        <end position="267"/>
    </location>
</feature>
<dbReference type="PANTHER" id="PTHR30294:SF38">
    <property type="entry name" value="TRANSPORT PERMEASE PROTEIN"/>
    <property type="match status" value="1"/>
</dbReference>
<dbReference type="EMBL" id="VGIY01000384">
    <property type="protein sequence ID" value="MBM3318518.1"/>
    <property type="molecule type" value="Genomic_DNA"/>
</dbReference>
<sequence length="342" mass="36415">MRRILALAGNDLLQVLKDRPSAFWLVLMPFAFIYLFASFGGAGAPPAIGLAVIDADRSELSAALAADLRRERFTLQEIDPAAAETLRVRRSLFIPKGFQDSLAAGRRVDVRFFSREDADETATVVARMHAQRAVLALLARLALTLPPGAATETLAFEGGHLAEFQRLAAEPPLIHVQAETAGRGRPVPSGMRQSLPATVVLFTLINTTMYGAVLLAVERQQGILSRIAAYPLSRASILLGKLLGALGIALGQSALLLLGARAIFGAFLGHSPLGLALVLGCFALAAAAMALFWGAVLRRPEQANATTLVVSLFLGAIGGCWWPLEVVPQWMRTAGHVSPAAW</sequence>
<dbReference type="InterPro" id="IPR013525">
    <property type="entry name" value="ABC2_TM"/>
</dbReference>
<evidence type="ECO:0000256" key="1">
    <source>
        <dbReference type="ARBA" id="ARBA00004651"/>
    </source>
</evidence>
<reference evidence="8" key="1">
    <citation type="submission" date="2019-03" db="EMBL/GenBank/DDBJ databases">
        <title>Lake Tanganyika Metagenome-Assembled Genomes (MAGs).</title>
        <authorList>
            <person name="Tran P."/>
        </authorList>
    </citation>
    <scope>NUCLEOTIDE SEQUENCE</scope>
    <source>
        <strain evidence="8">M_DeepCast_400m_m2_100</strain>
    </source>
</reference>
<evidence type="ECO:0000313" key="8">
    <source>
        <dbReference type="EMBL" id="MBM3318518.1"/>
    </source>
</evidence>
<evidence type="ECO:0000256" key="2">
    <source>
        <dbReference type="ARBA" id="ARBA00022475"/>
    </source>
</evidence>
<evidence type="ECO:0000256" key="4">
    <source>
        <dbReference type="ARBA" id="ARBA00022989"/>
    </source>
</evidence>
<proteinExistence type="predicted"/>
<dbReference type="Pfam" id="PF12698">
    <property type="entry name" value="ABC2_membrane_3"/>
    <property type="match status" value="1"/>
</dbReference>
<evidence type="ECO:0000256" key="3">
    <source>
        <dbReference type="ARBA" id="ARBA00022692"/>
    </source>
</evidence>
<feature type="transmembrane region" description="Helical" evidence="6">
    <location>
        <begin position="305"/>
        <end position="324"/>
    </location>
</feature>
<dbReference type="Proteomes" id="UP000748308">
    <property type="component" value="Unassembled WGS sequence"/>
</dbReference>
<name>A0A937X9R3_UNCEI</name>
<feature type="transmembrane region" description="Helical" evidence="6">
    <location>
        <begin position="273"/>
        <end position="293"/>
    </location>
</feature>
<dbReference type="InterPro" id="IPR051449">
    <property type="entry name" value="ABC-2_transporter_component"/>
</dbReference>
<accession>A0A937X9R3</accession>
<evidence type="ECO:0000256" key="5">
    <source>
        <dbReference type="ARBA" id="ARBA00023136"/>
    </source>
</evidence>
<gene>
    <name evidence="8" type="ORF">FJY75_11765</name>
</gene>
<evidence type="ECO:0000259" key="7">
    <source>
        <dbReference type="Pfam" id="PF12698"/>
    </source>
</evidence>
<evidence type="ECO:0000256" key="6">
    <source>
        <dbReference type="SAM" id="Phobius"/>
    </source>
</evidence>
<feature type="transmembrane region" description="Helical" evidence="6">
    <location>
        <begin position="21"/>
        <end position="42"/>
    </location>
</feature>
<organism evidence="8 9">
    <name type="scientific">Eiseniibacteriota bacterium</name>
    <dbReference type="NCBI Taxonomy" id="2212470"/>
    <lineage>
        <taxon>Bacteria</taxon>
        <taxon>Candidatus Eiseniibacteriota</taxon>
    </lineage>
</organism>
<keyword evidence="4 6" id="KW-1133">Transmembrane helix</keyword>
<dbReference type="AlphaFoldDB" id="A0A937X9R3"/>
<dbReference type="GO" id="GO:0140359">
    <property type="term" value="F:ABC-type transporter activity"/>
    <property type="evidence" value="ECO:0007669"/>
    <property type="project" value="InterPro"/>
</dbReference>
<protein>
    <submittedName>
        <fullName evidence="8">ABC transporter permease</fullName>
    </submittedName>
</protein>
<dbReference type="PANTHER" id="PTHR30294">
    <property type="entry name" value="MEMBRANE COMPONENT OF ABC TRANSPORTER YHHJ-RELATED"/>
    <property type="match status" value="1"/>
</dbReference>
<keyword evidence="5 6" id="KW-0472">Membrane</keyword>
<dbReference type="GO" id="GO:0005886">
    <property type="term" value="C:plasma membrane"/>
    <property type="evidence" value="ECO:0007669"/>
    <property type="project" value="UniProtKB-SubCell"/>
</dbReference>
<evidence type="ECO:0000313" key="9">
    <source>
        <dbReference type="Proteomes" id="UP000748308"/>
    </source>
</evidence>
<keyword evidence="3 6" id="KW-0812">Transmembrane</keyword>
<feature type="non-terminal residue" evidence="8">
    <location>
        <position position="342"/>
    </location>
</feature>
<feature type="domain" description="ABC-2 type transporter transmembrane" evidence="7">
    <location>
        <begin position="23"/>
        <end position="340"/>
    </location>
</feature>
<comment type="caution">
    <text evidence="8">The sequence shown here is derived from an EMBL/GenBank/DDBJ whole genome shotgun (WGS) entry which is preliminary data.</text>
</comment>